<name>A0A382ZB33_9ZZZZ</name>
<proteinExistence type="predicted"/>
<accession>A0A382ZB33</accession>
<organism evidence="1">
    <name type="scientific">marine metagenome</name>
    <dbReference type="NCBI Taxonomy" id="408172"/>
    <lineage>
        <taxon>unclassified sequences</taxon>
        <taxon>metagenomes</taxon>
        <taxon>ecological metagenomes</taxon>
    </lineage>
</organism>
<sequence length="156" mass="16900">VRFVNKSAGHVNRRFVIVALGLVGLSVSCTEDPLALGSDTAPGATSEIRDVTLEVTSLPLWRDTTVSGFALPANAPFLFVSNASHLLAKGLMRFNVPDTLRTLADTLPVGLFDSVTVQLTVDTVRSVFSDFPVTFRMVTLAESYDEDSVTWKEARP</sequence>
<reference evidence="1" key="1">
    <citation type="submission" date="2018-05" db="EMBL/GenBank/DDBJ databases">
        <authorList>
            <person name="Lanie J.A."/>
            <person name="Ng W.-L."/>
            <person name="Kazmierczak K.M."/>
            <person name="Andrzejewski T.M."/>
            <person name="Davidsen T.M."/>
            <person name="Wayne K.J."/>
            <person name="Tettelin H."/>
            <person name="Glass J.I."/>
            <person name="Rusch D."/>
            <person name="Podicherti R."/>
            <person name="Tsui H.-C.T."/>
            <person name="Winkler M.E."/>
        </authorList>
    </citation>
    <scope>NUCLEOTIDE SEQUENCE</scope>
</reference>
<protein>
    <submittedName>
        <fullName evidence="1">Uncharacterized protein</fullName>
    </submittedName>
</protein>
<feature type="non-terminal residue" evidence="1">
    <location>
        <position position="1"/>
    </location>
</feature>
<gene>
    <name evidence="1" type="ORF">METZ01_LOCUS445547</name>
</gene>
<feature type="non-terminal residue" evidence="1">
    <location>
        <position position="156"/>
    </location>
</feature>
<evidence type="ECO:0000313" key="1">
    <source>
        <dbReference type="EMBL" id="SVD92693.1"/>
    </source>
</evidence>
<dbReference type="EMBL" id="UINC01182462">
    <property type="protein sequence ID" value="SVD92693.1"/>
    <property type="molecule type" value="Genomic_DNA"/>
</dbReference>
<dbReference type="AlphaFoldDB" id="A0A382ZB33"/>